<reference evidence="3" key="1">
    <citation type="submission" date="2021-05" db="EMBL/GenBank/DDBJ databases">
        <authorList>
            <person name="Pietrasiak N."/>
            <person name="Ward R."/>
            <person name="Stajich J.E."/>
            <person name="Kurbessoian T."/>
        </authorList>
    </citation>
    <scope>NUCLEOTIDE SEQUENCE</scope>
    <source>
        <strain evidence="3">GSE-NOS-MK-12-04C</strain>
    </source>
</reference>
<dbReference type="InterPro" id="IPR001107">
    <property type="entry name" value="Band_7"/>
</dbReference>
<organism evidence="3 4">
    <name type="scientific">Cyanomargarita calcarea GSE-NOS-MK-12-04C</name>
    <dbReference type="NCBI Taxonomy" id="2839659"/>
    <lineage>
        <taxon>Bacteria</taxon>
        <taxon>Bacillati</taxon>
        <taxon>Cyanobacteriota</taxon>
        <taxon>Cyanophyceae</taxon>
        <taxon>Nostocales</taxon>
        <taxon>Cyanomargaritaceae</taxon>
        <taxon>Cyanomargarita</taxon>
    </lineage>
</organism>
<dbReference type="SUPFAM" id="SSF117892">
    <property type="entry name" value="Band 7/SPFH domain"/>
    <property type="match status" value="1"/>
</dbReference>
<feature type="domain" description="Band 7" evidence="2">
    <location>
        <begin position="76"/>
        <end position="245"/>
    </location>
</feature>
<evidence type="ECO:0000313" key="3">
    <source>
        <dbReference type="EMBL" id="MBW4668252.1"/>
    </source>
</evidence>
<dbReference type="EMBL" id="JAHHGZ010000011">
    <property type="protein sequence ID" value="MBW4668252.1"/>
    <property type="molecule type" value="Genomic_DNA"/>
</dbReference>
<keyword evidence="1" id="KW-0472">Membrane</keyword>
<feature type="transmembrane region" description="Helical" evidence="1">
    <location>
        <begin position="59"/>
        <end position="79"/>
    </location>
</feature>
<proteinExistence type="predicted"/>
<accession>A0A951QLK1</accession>
<keyword evidence="1" id="KW-1133">Transmembrane helix</keyword>
<gene>
    <name evidence="3" type="ORF">KME60_12720</name>
</gene>
<dbReference type="Proteomes" id="UP000729701">
    <property type="component" value="Unassembled WGS sequence"/>
</dbReference>
<dbReference type="CDD" id="cd03402">
    <property type="entry name" value="SPFH_like_u2"/>
    <property type="match status" value="1"/>
</dbReference>
<dbReference type="InterPro" id="IPR036013">
    <property type="entry name" value="Band_7/SPFH_dom_sf"/>
</dbReference>
<protein>
    <submittedName>
        <fullName evidence="3">SPFH domain-containing protein</fullName>
    </submittedName>
</protein>
<evidence type="ECO:0000259" key="2">
    <source>
        <dbReference type="SMART" id="SM00244"/>
    </source>
</evidence>
<dbReference type="Pfam" id="PF01145">
    <property type="entry name" value="Band_7"/>
    <property type="match status" value="1"/>
</dbReference>
<dbReference type="SMART" id="SM00244">
    <property type="entry name" value="PHB"/>
    <property type="match status" value="1"/>
</dbReference>
<dbReference type="PANTHER" id="PTHR43446:SF1">
    <property type="entry name" value="BAND 7 DOMAIN-CONTAINING PROTEIN"/>
    <property type="match status" value="1"/>
</dbReference>
<reference evidence="3" key="2">
    <citation type="journal article" date="2022" name="Microbiol. Resour. Announc.">
        <title>Metagenome Sequencing to Explore Phylogenomics of Terrestrial Cyanobacteria.</title>
        <authorList>
            <person name="Ward R.D."/>
            <person name="Stajich J.E."/>
            <person name="Johansen J.R."/>
            <person name="Huntemann M."/>
            <person name="Clum A."/>
            <person name="Foster B."/>
            <person name="Foster B."/>
            <person name="Roux S."/>
            <person name="Palaniappan K."/>
            <person name="Varghese N."/>
            <person name="Mukherjee S."/>
            <person name="Reddy T.B.K."/>
            <person name="Daum C."/>
            <person name="Copeland A."/>
            <person name="Chen I.A."/>
            <person name="Ivanova N.N."/>
            <person name="Kyrpides N.C."/>
            <person name="Shapiro N."/>
            <person name="Eloe-Fadrosh E.A."/>
            <person name="Pietrasiak N."/>
        </authorList>
    </citation>
    <scope>NUCLEOTIDE SEQUENCE</scope>
    <source>
        <strain evidence="3">GSE-NOS-MK-12-04C</strain>
    </source>
</reference>
<feature type="transmembrane region" description="Helical" evidence="1">
    <location>
        <begin position="86"/>
        <end position="107"/>
    </location>
</feature>
<keyword evidence="1" id="KW-0812">Transmembrane</keyword>
<name>A0A951QLK1_9CYAN</name>
<evidence type="ECO:0000313" key="4">
    <source>
        <dbReference type="Proteomes" id="UP000729701"/>
    </source>
</evidence>
<evidence type="ECO:0000256" key="1">
    <source>
        <dbReference type="SAM" id="Phobius"/>
    </source>
</evidence>
<feature type="transmembrane region" description="Helical" evidence="1">
    <location>
        <begin position="12"/>
        <end position="34"/>
    </location>
</feature>
<dbReference type="Gene3D" id="3.30.479.30">
    <property type="entry name" value="Band 7 domain"/>
    <property type="match status" value="1"/>
</dbReference>
<sequence length="309" mass="34151">MQQRIGEFSAFKVNGFLAFVVITAATIFGGWQVWSTIQGLIGVLGRSLKVEDFSDLAELGAWLGATLVAVVIPSISGFFTVEPNQAVVLVFLGRYVGTVSEPGFWWANPFTSKRKISLRVRNFNSKILKVNDAQGSPIEIAAVVVWQVVDSAKSRFAVDDYEQFVAIQSETAIRALAIRYPYDASDEESIASLRGIPDEIALFLQKELQARLEVAGVEVLEARLTHLAYAPEIAQMMLRRQQAKAMIDARRLIVESAVGMVDEAIKRISERQIVDLDDERKAAMINNLLVVLTSEQNTQPVVNTGSLYT</sequence>
<dbReference type="AlphaFoldDB" id="A0A951QLK1"/>
<comment type="caution">
    <text evidence="3">The sequence shown here is derived from an EMBL/GenBank/DDBJ whole genome shotgun (WGS) entry which is preliminary data.</text>
</comment>
<dbReference type="PANTHER" id="PTHR43446">
    <property type="entry name" value="MEMBRANE PROTEIN-RELATED"/>
    <property type="match status" value="1"/>
</dbReference>